<reference evidence="4" key="1">
    <citation type="submission" date="2020-05" db="UniProtKB">
        <authorList>
            <consortium name="EnsemblMetazoa"/>
        </authorList>
    </citation>
    <scope>IDENTIFICATION</scope>
    <source>
        <strain evidence="4">BB02</strain>
    </source>
</reference>
<name>A0A2C9KK81_BIOGL</name>
<feature type="domain" description="WAPL" evidence="3">
    <location>
        <begin position="1031"/>
        <end position="1337"/>
    </location>
</feature>
<evidence type="ECO:0000259" key="3">
    <source>
        <dbReference type="PROSITE" id="PS51271"/>
    </source>
</evidence>
<feature type="compositionally biased region" description="Basic residues" evidence="2">
    <location>
        <begin position="689"/>
        <end position="698"/>
    </location>
</feature>
<organism evidence="4 5">
    <name type="scientific">Biomphalaria glabrata</name>
    <name type="common">Bloodfluke planorb</name>
    <name type="synonym">Freshwater snail</name>
    <dbReference type="NCBI Taxonomy" id="6526"/>
    <lineage>
        <taxon>Eukaryota</taxon>
        <taxon>Metazoa</taxon>
        <taxon>Spiralia</taxon>
        <taxon>Lophotrochozoa</taxon>
        <taxon>Mollusca</taxon>
        <taxon>Gastropoda</taxon>
        <taxon>Heterobranchia</taxon>
        <taxon>Euthyneura</taxon>
        <taxon>Panpulmonata</taxon>
        <taxon>Hygrophila</taxon>
        <taxon>Lymnaeoidea</taxon>
        <taxon>Planorbidae</taxon>
        <taxon>Biomphalaria</taxon>
    </lineage>
</organism>
<sequence>MSEDEVPPPRFAGRTYSRTKQAPASRVDDTADGKGVPLKAAVSISRWGKANYVPFREGSEGSTDAKRIKLEVKPEDPFSFETDDKRKLSPVKKEPVPQPQEPRQSTKLPASRIVVKNDGTEQIVVTKEENVNKSSTLRTYTRTTAKTPIILDQFIEVGKTEITPTGETKFYPGTNLASPRDSSQDAKYSSNEEDDDIYPIEFRREPLKTYSGEVVTPVDKPDSPPLRKSGYKKKGGPRGRKPLTVSDPGLIEEYKRNYAAQQLKGKPDTATGGLNNSTVVFKKEVANEDQGTTVVVVCKPKKQVEKVEVHAKHAIKTNAKPKSSLFTITLDGSQESAGENGNTESTGSTPVQNVAVRTSSRIRNLAHVAADMEGVSSQGSGAVSQSESSTPNRRGANDTIGAADSASSQTISTPTSVDTSQSETLTGRGKRYRIFKSRAPQVDDDLRPPVFGDELEEESPLPVGGEQHLIQNESAQETVVYIELNMTSDDNSSDPACVIPTTVEDCIISEDLSGLNPIDPEAARESLEAKLRNMEKADHVEFETSNITDCPSPRKSRYKKRDAPPGRKPLTVTDPQLIEECKRNFAAQQQKGKLDTSVDGLNNSKVLFQKEVTNEDQGTTVVVVCQPIKQVENVAARPRIQNISQLAAHSEGSQSQSQATPKSGAETASSQSVSTPSSMESDNSAGSSKRYRIFKSRAPHVDEDLKPPVFGDDLDEESPMPASDEQHGVVYLDVDVATAEPSEMEVDPLSIKQIDPSAARESLAARLRTMEKNNDSDSTGDNMSESSENIQSQESPLNSQSTNEEGSQKEAASPPRKFFKSKKFSLSSIDHHRKLLGGSPQKGSPAKVTYNPRTWNNAKDADEEKESNIAKPGLDEDIVLIKDSSKGPKLKREVHYPERTYDEAYTSLRVSKTHKELYTVVHHVKQSHEVQELGETQDFMDEVDYLLDSLQDSKSKSIRCLSCLKLAGKCISPAFRMHMRAHGTVTKIFSLLHDACSDPVSFAFLKIRSTYFFYFGCLPNQLEQFQISFMNSDNQNYLIAYKNAALLQSCTRLLRMCQKCMPTYTVQDSVEENKAVKDTPGFTVLTCMLAVLRVLLNITHEHILGGLDSTHETSLMTTIVKCLTTTQWCVPIEQRFDLAILCLGLLINLVENRETNRQIMMEMETQVKYTEKEQPKTMSAIKAVVQLFVQREQAARELEEDREISSGDTTTAESPNKSGEWKESDSGIQWITNSLKKAREEEGEKSMTPSGSNKSVEGEDANQTILEDDEETFTRALLKAGKHMENSIVASYAGLLLGTTIINNKEYAKTVKQLIPHEDFGPMIKMLKKFLNFMSLTTAFGSTDVNNITKVIDVLESA</sequence>
<proteinExistence type="inferred from homology"/>
<dbReference type="VEuPathDB" id="VectorBase:BGLAX_030736"/>
<accession>A0A2C9KK81</accession>
<feature type="region of interest" description="Disordered" evidence="2">
    <location>
        <begin position="1"/>
        <end position="37"/>
    </location>
</feature>
<dbReference type="InterPro" id="IPR022771">
    <property type="entry name" value="WAPL_C"/>
</dbReference>
<feature type="compositionally biased region" description="Polar residues" evidence="2">
    <location>
        <begin position="175"/>
        <end position="189"/>
    </location>
</feature>
<feature type="region of interest" description="Disordered" evidence="2">
    <location>
        <begin position="1198"/>
        <end position="1224"/>
    </location>
</feature>
<evidence type="ECO:0000256" key="1">
    <source>
        <dbReference type="ARBA" id="ARBA00006854"/>
    </source>
</evidence>
<dbReference type="KEGG" id="bgt:106051949"/>
<dbReference type="Proteomes" id="UP000076420">
    <property type="component" value="Unassembled WGS sequence"/>
</dbReference>
<feature type="compositionally biased region" description="Basic and acidic residues" evidence="2">
    <location>
        <begin position="57"/>
        <end position="95"/>
    </location>
</feature>
<feature type="compositionally biased region" description="Low complexity" evidence="2">
    <location>
        <begin position="669"/>
        <end position="681"/>
    </location>
</feature>
<feature type="region of interest" description="Disordered" evidence="2">
    <location>
        <begin position="373"/>
        <end position="432"/>
    </location>
</feature>
<feature type="compositionally biased region" description="Polar residues" evidence="2">
    <location>
        <begin position="1206"/>
        <end position="1217"/>
    </location>
</feature>
<dbReference type="Gene3D" id="1.25.10.10">
    <property type="entry name" value="Leucine-rich Repeat Variant"/>
    <property type="match status" value="2"/>
</dbReference>
<protein>
    <recommendedName>
        <fullName evidence="3">WAPL domain-containing protein</fullName>
    </recommendedName>
</protein>
<dbReference type="Pfam" id="PF07814">
    <property type="entry name" value="WAPL"/>
    <property type="match status" value="2"/>
</dbReference>
<comment type="similarity">
    <text evidence="1">Belongs to the WAPL family.</text>
</comment>
<feature type="compositionally biased region" description="Low complexity" evidence="2">
    <location>
        <begin position="373"/>
        <end position="389"/>
    </location>
</feature>
<evidence type="ECO:0000256" key="2">
    <source>
        <dbReference type="SAM" id="MobiDB-lite"/>
    </source>
</evidence>
<feature type="region of interest" description="Disordered" evidence="2">
    <location>
        <begin position="51"/>
        <end position="112"/>
    </location>
</feature>
<feature type="compositionally biased region" description="Basic residues" evidence="2">
    <location>
        <begin position="229"/>
        <end position="241"/>
    </location>
</feature>
<feature type="region of interest" description="Disordered" evidence="2">
    <location>
        <begin position="742"/>
        <end position="817"/>
    </location>
</feature>
<dbReference type="STRING" id="6526.A0A2C9KK81"/>
<evidence type="ECO:0000313" key="4">
    <source>
        <dbReference type="EnsemblMetazoa" id="BGLB020654-PA"/>
    </source>
</evidence>
<feature type="compositionally biased region" description="Low complexity" evidence="2">
    <location>
        <begin position="757"/>
        <end position="767"/>
    </location>
</feature>
<feature type="compositionally biased region" description="Polar residues" evidence="2">
    <location>
        <begin position="405"/>
        <end position="425"/>
    </location>
</feature>
<feature type="compositionally biased region" description="Low complexity" evidence="2">
    <location>
        <begin position="784"/>
        <end position="795"/>
    </location>
</feature>
<dbReference type="PANTHER" id="PTHR22100:SF13">
    <property type="entry name" value="WINGS APART-LIKE PROTEIN HOMOLOG"/>
    <property type="match status" value="1"/>
</dbReference>
<feature type="region of interest" description="Disordered" evidence="2">
    <location>
        <begin position="162"/>
        <end position="249"/>
    </location>
</feature>
<dbReference type="PANTHER" id="PTHR22100">
    <property type="entry name" value="WINGS APART-LIKE PROTEIN HOMOLOG"/>
    <property type="match status" value="1"/>
</dbReference>
<feature type="region of interest" description="Disordered" evidence="2">
    <location>
        <begin position="543"/>
        <end position="572"/>
    </location>
</feature>
<dbReference type="PROSITE" id="PS51271">
    <property type="entry name" value="WAPL"/>
    <property type="match status" value="2"/>
</dbReference>
<feature type="domain" description="WAPL" evidence="3">
    <location>
        <begin position="911"/>
        <end position="995"/>
    </location>
</feature>
<gene>
    <name evidence="4" type="primary">106051949</name>
</gene>
<feature type="compositionally biased region" description="Polar residues" evidence="2">
    <location>
        <begin position="796"/>
        <end position="805"/>
    </location>
</feature>
<evidence type="ECO:0000313" key="5">
    <source>
        <dbReference type="Proteomes" id="UP000076420"/>
    </source>
</evidence>
<dbReference type="InterPro" id="IPR011989">
    <property type="entry name" value="ARM-like"/>
</dbReference>
<feature type="region of interest" description="Disordered" evidence="2">
    <location>
        <begin position="333"/>
        <end position="354"/>
    </location>
</feature>
<feature type="region of interest" description="Disordered" evidence="2">
    <location>
        <begin position="1237"/>
        <end position="1261"/>
    </location>
</feature>
<feature type="compositionally biased region" description="Polar residues" evidence="2">
    <location>
        <begin position="646"/>
        <end position="661"/>
    </location>
</feature>
<feature type="compositionally biased region" description="Polar residues" evidence="2">
    <location>
        <begin position="1247"/>
        <end position="1261"/>
    </location>
</feature>
<feature type="region of interest" description="Disordered" evidence="2">
    <location>
        <begin position="646"/>
        <end position="727"/>
    </location>
</feature>
<dbReference type="VEuPathDB" id="VectorBase:BGLB020654"/>
<dbReference type="InterPro" id="IPR039874">
    <property type="entry name" value="WAPL"/>
</dbReference>
<dbReference type="OrthoDB" id="78088at2759"/>
<dbReference type="EnsemblMetazoa" id="BGLB020654-RA">
    <property type="protein sequence ID" value="BGLB020654-PA"/>
    <property type="gene ID" value="BGLB020654"/>
</dbReference>
<dbReference type="InterPro" id="IPR012502">
    <property type="entry name" value="WAPL_dom"/>
</dbReference>